<dbReference type="InterPro" id="IPR013087">
    <property type="entry name" value="Znf_C2H2_type"/>
</dbReference>
<keyword evidence="3 5" id="KW-0863">Zinc-finger</keyword>
<evidence type="ECO:0000256" key="1">
    <source>
        <dbReference type="ARBA" id="ARBA00022723"/>
    </source>
</evidence>
<keyword evidence="4" id="KW-0862">Zinc</keyword>
<dbReference type="Proteomes" id="UP001314205">
    <property type="component" value="Unassembled WGS sequence"/>
</dbReference>
<keyword evidence="1" id="KW-0479">Metal-binding</keyword>
<name>A0AAV1KWJ7_9NEOP</name>
<dbReference type="AlphaFoldDB" id="A0AAV1KWJ7"/>
<protein>
    <recommendedName>
        <fullName evidence="7">C2H2-type domain-containing protein</fullName>
    </recommendedName>
</protein>
<feature type="domain" description="C2H2-type" evidence="7">
    <location>
        <begin position="591"/>
        <end position="618"/>
    </location>
</feature>
<keyword evidence="2" id="KW-0677">Repeat</keyword>
<dbReference type="SUPFAM" id="SSF57667">
    <property type="entry name" value="beta-beta-alpha zinc fingers"/>
    <property type="match status" value="5"/>
</dbReference>
<sequence>MGDLMLRCPICCTETFNSKHKLTEHLVNVLSNLVCPICNDKWSTLVHLIEHLSLDNCQQAKPNPAYTNKDDTVTEILQNKQNFNSEQTNDCIIKNEDLKVQIPKSTIKLHASEDDSQENKMYVELLNEELLKPCLQTQELKVVKESADRYVIVTNEDSILNTHSNIVTKQNNDGTISMTVKEPKLEAEVLTNSTENESEENQEVYSCNTCGVSFSSVLDHIQNYHNDQDVVVEEPIEDSTNDASLEYETVESDDLAISDKQTPKRMITDTGDIVEAPILLEASTAIPQQSLEQSEVKTFVMPLKEDAEKQDKSAPTQRFVQIDKVFNSVVKEIKASDDRNGLYHKVIMKEMQTTMGNKIKVYTCVFCNVYVTSLSDFKSHPCKTMKYPCPHCPVGYENSKSLCAHMKVHKSKQDQNFEAIVSFECEICCTVFRTSKSLKLHKRMHDPIKSRPIEPPVETIEGNAASEDKYICPICFKLIPEDYRTIHENSHNNSNKMNCDICNKKFHSKEYLKMHMSVHNMDKVVIGKQDKSLPYTCSYCNRKFARPHEKVKHERIHTGEKPHTCEICGKAFRVSYCLTLHMRTHTGARPYACSHCGKRFKAHSVYNHHLLTHSEVRAYKCPYCPKAFKTSVQLAGHKNSHTKPFSCQQCNRPFASLYAVRVHTEIHSRQNSLKFSCSLCGASYARAFALKDHIKQAHKDATEESLQADFKEDEWNSRDDDANEEEMNDLDKDLPHVITAMESNSNEMIIP</sequence>
<feature type="domain" description="C2H2-type" evidence="7">
    <location>
        <begin position="387"/>
        <end position="414"/>
    </location>
</feature>
<evidence type="ECO:0000313" key="8">
    <source>
        <dbReference type="EMBL" id="CAK1587039.1"/>
    </source>
</evidence>
<evidence type="ECO:0000256" key="3">
    <source>
        <dbReference type="ARBA" id="ARBA00022771"/>
    </source>
</evidence>
<dbReference type="PANTHER" id="PTHR16515:SF58">
    <property type="entry name" value="ZINC FINGER PROTEIN 22"/>
    <property type="match status" value="1"/>
</dbReference>
<dbReference type="Gene3D" id="3.30.160.60">
    <property type="entry name" value="Classic Zinc Finger"/>
    <property type="match status" value="7"/>
</dbReference>
<feature type="domain" description="C2H2-type" evidence="7">
    <location>
        <begin position="535"/>
        <end position="562"/>
    </location>
</feature>
<feature type="compositionally biased region" description="Basic and acidic residues" evidence="6">
    <location>
        <begin position="709"/>
        <end position="720"/>
    </location>
</feature>
<proteinExistence type="predicted"/>
<feature type="domain" description="C2H2-type" evidence="7">
    <location>
        <begin position="423"/>
        <end position="450"/>
    </location>
</feature>
<evidence type="ECO:0000256" key="2">
    <source>
        <dbReference type="ARBA" id="ARBA00022737"/>
    </source>
</evidence>
<evidence type="ECO:0000256" key="6">
    <source>
        <dbReference type="SAM" id="MobiDB-lite"/>
    </source>
</evidence>
<dbReference type="SMART" id="SM00355">
    <property type="entry name" value="ZnF_C2H2"/>
    <property type="match status" value="13"/>
</dbReference>
<feature type="domain" description="C2H2-type" evidence="7">
    <location>
        <begin position="563"/>
        <end position="590"/>
    </location>
</feature>
<dbReference type="Pfam" id="PF00096">
    <property type="entry name" value="zf-C2H2"/>
    <property type="match status" value="5"/>
</dbReference>
<reference evidence="8 9" key="1">
    <citation type="submission" date="2023-11" db="EMBL/GenBank/DDBJ databases">
        <authorList>
            <person name="Hedman E."/>
            <person name="Englund M."/>
            <person name="Stromberg M."/>
            <person name="Nyberg Akerstrom W."/>
            <person name="Nylinder S."/>
            <person name="Jareborg N."/>
            <person name="Kallberg Y."/>
            <person name="Kronander E."/>
        </authorList>
    </citation>
    <scope>NUCLEOTIDE SEQUENCE [LARGE SCALE GENOMIC DNA]</scope>
</reference>
<dbReference type="InterPro" id="IPR050331">
    <property type="entry name" value="Zinc_finger"/>
</dbReference>
<evidence type="ECO:0000256" key="5">
    <source>
        <dbReference type="PROSITE-ProRule" id="PRU00042"/>
    </source>
</evidence>
<evidence type="ECO:0000313" key="9">
    <source>
        <dbReference type="Proteomes" id="UP001314205"/>
    </source>
</evidence>
<evidence type="ECO:0000259" key="7">
    <source>
        <dbReference type="PROSITE" id="PS50157"/>
    </source>
</evidence>
<feature type="region of interest" description="Disordered" evidence="6">
    <location>
        <begin position="703"/>
        <end position="726"/>
    </location>
</feature>
<evidence type="ECO:0000256" key="4">
    <source>
        <dbReference type="ARBA" id="ARBA00022833"/>
    </source>
</evidence>
<organism evidence="8 9">
    <name type="scientific">Parnassius mnemosyne</name>
    <name type="common">clouded apollo</name>
    <dbReference type="NCBI Taxonomy" id="213953"/>
    <lineage>
        <taxon>Eukaryota</taxon>
        <taxon>Metazoa</taxon>
        <taxon>Ecdysozoa</taxon>
        <taxon>Arthropoda</taxon>
        <taxon>Hexapoda</taxon>
        <taxon>Insecta</taxon>
        <taxon>Pterygota</taxon>
        <taxon>Neoptera</taxon>
        <taxon>Endopterygota</taxon>
        <taxon>Lepidoptera</taxon>
        <taxon>Glossata</taxon>
        <taxon>Ditrysia</taxon>
        <taxon>Papilionoidea</taxon>
        <taxon>Papilionidae</taxon>
        <taxon>Parnassiinae</taxon>
        <taxon>Parnassini</taxon>
        <taxon>Parnassius</taxon>
        <taxon>Driopa</taxon>
    </lineage>
</organism>
<dbReference type="GO" id="GO:0008270">
    <property type="term" value="F:zinc ion binding"/>
    <property type="evidence" value="ECO:0007669"/>
    <property type="project" value="UniProtKB-KW"/>
</dbReference>
<dbReference type="PANTHER" id="PTHR16515">
    <property type="entry name" value="PR DOMAIN ZINC FINGER PROTEIN"/>
    <property type="match status" value="1"/>
</dbReference>
<dbReference type="PROSITE" id="PS00028">
    <property type="entry name" value="ZINC_FINGER_C2H2_1"/>
    <property type="match status" value="9"/>
</dbReference>
<feature type="domain" description="C2H2-type" evidence="7">
    <location>
        <begin position="675"/>
        <end position="703"/>
    </location>
</feature>
<feature type="domain" description="C2H2-type" evidence="7">
    <location>
        <begin position="619"/>
        <end position="646"/>
    </location>
</feature>
<dbReference type="PROSITE" id="PS50157">
    <property type="entry name" value="ZINC_FINGER_C2H2_2"/>
    <property type="match status" value="9"/>
</dbReference>
<gene>
    <name evidence="8" type="ORF">PARMNEM_LOCUS7913</name>
</gene>
<dbReference type="GO" id="GO:0010468">
    <property type="term" value="P:regulation of gene expression"/>
    <property type="evidence" value="ECO:0007669"/>
    <property type="project" value="TreeGrafter"/>
</dbReference>
<feature type="domain" description="C2H2-type" evidence="7">
    <location>
        <begin position="497"/>
        <end position="524"/>
    </location>
</feature>
<accession>A0AAV1KWJ7</accession>
<dbReference type="FunFam" id="3.30.160.60:FF:000100">
    <property type="entry name" value="Zinc finger 45-like"/>
    <property type="match status" value="1"/>
</dbReference>
<dbReference type="FunFam" id="3.30.160.60:FF:000634">
    <property type="entry name" value="Zinc finger X-chromosomal protein"/>
    <property type="match status" value="1"/>
</dbReference>
<dbReference type="EMBL" id="CAVLGL010000081">
    <property type="protein sequence ID" value="CAK1587039.1"/>
    <property type="molecule type" value="Genomic_DNA"/>
</dbReference>
<comment type="caution">
    <text evidence="8">The sequence shown here is derived from an EMBL/GenBank/DDBJ whole genome shotgun (WGS) entry which is preliminary data.</text>
</comment>
<feature type="domain" description="C2H2-type" evidence="7">
    <location>
        <begin position="645"/>
        <end position="672"/>
    </location>
</feature>
<dbReference type="GO" id="GO:0005634">
    <property type="term" value="C:nucleus"/>
    <property type="evidence" value="ECO:0007669"/>
    <property type="project" value="TreeGrafter"/>
</dbReference>
<dbReference type="InterPro" id="IPR036236">
    <property type="entry name" value="Znf_C2H2_sf"/>
</dbReference>
<keyword evidence="9" id="KW-1185">Reference proteome</keyword>